<sequence length="188" mass="21319">MSYKDFIKTSDGTYDFGYITPEVGKAIGRQSAPIRLEEGDNKYGKRHIDKADNGKRLDRIKQERYTGSDDFIHDIANNYTQIRQDYGNKLMLVKNNSIDKVCVIELVHHDDGDFYRVITGGIFKPKYIGKFALLWDRCTTLPIKPELSNPLNTATPKNTQGITAGRTEQSNATNFSIPKPQNGVKEEE</sequence>
<accession>A0ABR5SHI7</accession>
<dbReference type="Proteomes" id="UP000060487">
    <property type="component" value="Unassembled WGS sequence"/>
</dbReference>
<proteinExistence type="predicted"/>
<dbReference type="RefSeq" id="WP_085052992.1">
    <property type="nucleotide sequence ID" value="NZ_LNQR01000083.1"/>
</dbReference>
<name>A0ABR5SHI7_9BACT</name>
<feature type="region of interest" description="Disordered" evidence="1">
    <location>
        <begin position="146"/>
        <end position="188"/>
    </location>
</feature>
<evidence type="ECO:0000313" key="2">
    <source>
        <dbReference type="EMBL" id="KWT82806.1"/>
    </source>
</evidence>
<organism evidence="2 3">
    <name type="scientific">Candidatus Magnetominusculus xianensis</name>
    <dbReference type="NCBI Taxonomy" id="1748249"/>
    <lineage>
        <taxon>Bacteria</taxon>
        <taxon>Pseudomonadati</taxon>
        <taxon>Nitrospirota</taxon>
        <taxon>Nitrospiria</taxon>
        <taxon>Nitrospirales</taxon>
        <taxon>Nitrospiraceae</taxon>
        <taxon>Candidatus Magnetominusculus</taxon>
    </lineage>
</organism>
<evidence type="ECO:0000313" key="3">
    <source>
        <dbReference type="Proteomes" id="UP000060487"/>
    </source>
</evidence>
<evidence type="ECO:0008006" key="4">
    <source>
        <dbReference type="Google" id="ProtNLM"/>
    </source>
</evidence>
<dbReference type="EMBL" id="LNQR01000083">
    <property type="protein sequence ID" value="KWT82806.1"/>
    <property type="molecule type" value="Genomic_DNA"/>
</dbReference>
<keyword evidence="3" id="KW-1185">Reference proteome</keyword>
<protein>
    <recommendedName>
        <fullName evidence="4">Phage-Barnase-EndoU-ColicinE5/D-RelE like nuclease 3 domain-containing protein</fullName>
    </recommendedName>
</protein>
<comment type="caution">
    <text evidence="2">The sequence shown here is derived from an EMBL/GenBank/DDBJ whole genome shotgun (WGS) entry which is preliminary data.</text>
</comment>
<reference evidence="2 3" key="1">
    <citation type="submission" date="2015-11" db="EMBL/GenBank/DDBJ databases">
        <authorList>
            <person name="Lin W."/>
        </authorList>
    </citation>
    <scope>NUCLEOTIDE SEQUENCE [LARGE SCALE GENOMIC DNA]</scope>
    <source>
        <strain evidence="2 3">HCH-1</strain>
    </source>
</reference>
<gene>
    <name evidence="2" type="ORF">ASN18_2395</name>
</gene>
<feature type="compositionally biased region" description="Polar residues" evidence="1">
    <location>
        <begin position="149"/>
        <end position="176"/>
    </location>
</feature>
<evidence type="ECO:0000256" key="1">
    <source>
        <dbReference type="SAM" id="MobiDB-lite"/>
    </source>
</evidence>